<name>A0M769_CHRFK</name>
<organism evidence="2 3">
    <name type="scientific">Christiangramia forsetii (strain DSM 17595 / CGMCC 1.15422 / KT0803)</name>
    <name type="common">Gramella forsetii</name>
    <dbReference type="NCBI Taxonomy" id="411154"/>
    <lineage>
        <taxon>Bacteria</taxon>
        <taxon>Pseudomonadati</taxon>
        <taxon>Bacteroidota</taxon>
        <taxon>Flavobacteriia</taxon>
        <taxon>Flavobacteriales</taxon>
        <taxon>Flavobacteriaceae</taxon>
        <taxon>Christiangramia</taxon>
    </lineage>
</organism>
<dbReference type="AlphaFoldDB" id="A0M769"/>
<dbReference type="HOGENOM" id="CLU_3184263_0_0_10"/>
<feature type="compositionally biased region" description="Basic and acidic residues" evidence="1">
    <location>
        <begin position="9"/>
        <end position="20"/>
    </location>
</feature>
<dbReference type="KEGG" id="gfo:GFO_3526"/>
<evidence type="ECO:0000313" key="2">
    <source>
        <dbReference type="EMBL" id="CAL68464.1"/>
    </source>
</evidence>
<proteinExistence type="predicted"/>
<gene>
    <name evidence="2" type="ordered locus">GFO_3526</name>
</gene>
<reference evidence="2 3" key="1">
    <citation type="journal article" date="2006" name="Environ. Microbiol.">
        <title>Whole genome analysis of the marine Bacteroidetes'Gramella forsetii' reveals adaptations to degradation of polymeric organic matter.</title>
        <authorList>
            <person name="Bauer M."/>
            <person name="Kube M."/>
            <person name="Teeling H."/>
            <person name="Richter M."/>
            <person name="Lombardot T."/>
            <person name="Allers E."/>
            <person name="Wuerdemann C.A."/>
            <person name="Quast C."/>
            <person name="Kuhl H."/>
            <person name="Knaust F."/>
            <person name="Woebken D."/>
            <person name="Bischof K."/>
            <person name="Mussmann M."/>
            <person name="Choudhuri J.V."/>
            <person name="Meyer F."/>
            <person name="Reinhardt R."/>
            <person name="Amann R.I."/>
            <person name="Gloeckner F.O."/>
        </authorList>
    </citation>
    <scope>NUCLEOTIDE SEQUENCE [LARGE SCALE GENOMIC DNA]</scope>
    <source>
        <strain evidence="3">DSM 17595 / CGMCC 1.15422 / KT0803</strain>
    </source>
</reference>
<feature type="region of interest" description="Disordered" evidence="1">
    <location>
        <begin position="1"/>
        <end position="21"/>
    </location>
</feature>
<dbReference type="Proteomes" id="UP000000755">
    <property type="component" value="Chromosome"/>
</dbReference>
<protein>
    <submittedName>
        <fullName evidence="2">Uncharacterized protein</fullName>
    </submittedName>
</protein>
<dbReference type="EMBL" id="CU207366">
    <property type="protein sequence ID" value="CAL68464.1"/>
    <property type="molecule type" value="Genomic_DNA"/>
</dbReference>
<accession>A0M769</accession>
<evidence type="ECO:0000313" key="3">
    <source>
        <dbReference type="Proteomes" id="UP000000755"/>
    </source>
</evidence>
<sequence>MDIILGIGAEKEKSRDKNDEESSLIHNYSIYLSKILKIKVLENIIP</sequence>
<evidence type="ECO:0000256" key="1">
    <source>
        <dbReference type="SAM" id="MobiDB-lite"/>
    </source>
</evidence>
<dbReference type="STRING" id="411154.GFO_3526"/>